<dbReference type="NCBIfam" id="TIGR00803">
    <property type="entry name" value="nst"/>
    <property type="match status" value="1"/>
</dbReference>
<keyword evidence="8" id="KW-1185">Reference proteome</keyword>
<dbReference type="GO" id="GO:0000139">
    <property type="term" value="C:Golgi membrane"/>
    <property type="evidence" value="ECO:0007669"/>
    <property type="project" value="InterPro"/>
</dbReference>
<comment type="subcellular location">
    <subcellularLocation>
        <location evidence="1">Membrane</location>
        <topology evidence="1">Multi-pass membrane protein</topology>
    </subcellularLocation>
</comment>
<dbReference type="GO" id="GO:0015165">
    <property type="term" value="F:pyrimidine nucleotide-sugar transmembrane transporter activity"/>
    <property type="evidence" value="ECO:0007669"/>
    <property type="project" value="InterPro"/>
</dbReference>
<evidence type="ECO:0000256" key="5">
    <source>
        <dbReference type="SAM" id="MobiDB-lite"/>
    </source>
</evidence>
<feature type="transmembrane region" description="Helical" evidence="6">
    <location>
        <begin position="259"/>
        <end position="284"/>
    </location>
</feature>
<comment type="caution">
    <text evidence="7">The sequence shown here is derived from an EMBL/GenBank/DDBJ whole genome shotgun (WGS) entry which is preliminary data.</text>
</comment>
<dbReference type="EMBL" id="JAQMWT010000563">
    <property type="protein sequence ID" value="KAJ8599467.1"/>
    <property type="molecule type" value="Genomic_DNA"/>
</dbReference>
<sequence length="426" mass="44693">MENKVHEEETAIVSRTPVVVKIGLLGALLVQNTLLNVAARRSRVQASKDEELSGCGFLTTTSVVTTEVLKLGLSFLLLHMLESHGSLGETVFMVGRQTRDNPTDGLKIVVPAACYVVSNNLVLISGDYLEAPLLVLFGGLRILAVGMCSVALLRRELGARRWTALLALTTSIVCVQLDKHRASADHAGDEGKKNLLLGLAVAALACAVSGFAGVYFELVLKNSPISVWVRNLHLAAISLPFATMAVLTKDRDTVSSCGFFAGYGGAAWTYVAVKAAGGLLIAAVIKHADNLLKCFATAASVVSVAIISALLYNFHLSPMFFLGASGVVYSTLLYGDALKDLPGFGPIPTFLGGRGRRICCGPIDAVPYLPNSLPKGEEGYFIPAKGDDDASPRLLASSTSPRGRTPAAAAAAAADGPPNDNSENNA</sequence>
<dbReference type="Proteomes" id="UP001230188">
    <property type="component" value="Unassembled WGS sequence"/>
</dbReference>
<feature type="transmembrane region" description="Helical" evidence="6">
    <location>
        <begin position="131"/>
        <end position="153"/>
    </location>
</feature>
<dbReference type="Pfam" id="PF04142">
    <property type="entry name" value="Nuc_sug_transp"/>
    <property type="match status" value="1"/>
</dbReference>
<evidence type="ECO:0000256" key="4">
    <source>
        <dbReference type="ARBA" id="ARBA00023136"/>
    </source>
</evidence>
<dbReference type="PANTHER" id="PTHR10231">
    <property type="entry name" value="NUCLEOTIDE-SUGAR TRANSMEMBRANE TRANSPORTER"/>
    <property type="match status" value="1"/>
</dbReference>
<keyword evidence="4 6" id="KW-0472">Membrane</keyword>
<gene>
    <name evidence="7" type="ORF">CTAYLR_008033</name>
</gene>
<reference evidence="7" key="1">
    <citation type="submission" date="2023-01" db="EMBL/GenBank/DDBJ databases">
        <title>Metagenome sequencing of chrysophaentin producing Chrysophaeum taylorii.</title>
        <authorList>
            <person name="Davison J."/>
            <person name="Bewley C."/>
        </authorList>
    </citation>
    <scope>NUCLEOTIDE SEQUENCE</scope>
    <source>
        <strain evidence="7">NIES-1699</strain>
    </source>
</reference>
<organism evidence="7 8">
    <name type="scientific">Chrysophaeum taylorii</name>
    <dbReference type="NCBI Taxonomy" id="2483200"/>
    <lineage>
        <taxon>Eukaryota</taxon>
        <taxon>Sar</taxon>
        <taxon>Stramenopiles</taxon>
        <taxon>Ochrophyta</taxon>
        <taxon>Pelagophyceae</taxon>
        <taxon>Pelagomonadales</taxon>
        <taxon>Pelagomonadaceae</taxon>
        <taxon>Chrysophaeum</taxon>
    </lineage>
</organism>
<evidence type="ECO:0000256" key="6">
    <source>
        <dbReference type="SAM" id="Phobius"/>
    </source>
</evidence>
<dbReference type="AlphaFoldDB" id="A0AAD7U8S6"/>
<name>A0AAD7U8S6_9STRA</name>
<protein>
    <submittedName>
        <fullName evidence="7">Uncharacterized protein</fullName>
    </submittedName>
</protein>
<evidence type="ECO:0000313" key="8">
    <source>
        <dbReference type="Proteomes" id="UP001230188"/>
    </source>
</evidence>
<keyword evidence="3 6" id="KW-1133">Transmembrane helix</keyword>
<feature type="transmembrane region" description="Helical" evidence="6">
    <location>
        <begin position="228"/>
        <end position="247"/>
    </location>
</feature>
<evidence type="ECO:0000256" key="2">
    <source>
        <dbReference type="ARBA" id="ARBA00022692"/>
    </source>
</evidence>
<evidence type="ECO:0000256" key="1">
    <source>
        <dbReference type="ARBA" id="ARBA00004141"/>
    </source>
</evidence>
<accession>A0AAD7U8S6</accession>
<feature type="region of interest" description="Disordered" evidence="5">
    <location>
        <begin position="382"/>
        <end position="426"/>
    </location>
</feature>
<keyword evidence="2 6" id="KW-0812">Transmembrane</keyword>
<evidence type="ECO:0000313" key="7">
    <source>
        <dbReference type="EMBL" id="KAJ8599467.1"/>
    </source>
</evidence>
<feature type="transmembrane region" description="Helical" evidence="6">
    <location>
        <begin position="290"/>
        <end position="312"/>
    </location>
</feature>
<dbReference type="InterPro" id="IPR007271">
    <property type="entry name" value="Nuc_sug_transpt"/>
</dbReference>
<evidence type="ECO:0000256" key="3">
    <source>
        <dbReference type="ARBA" id="ARBA00022989"/>
    </source>
</evidence>
<feature type="transmembrane region" description="Helical" evidence="6">
    <location>
        <begin position="195"/>
        <end position="216"/>
    </location>
</feature>
<proteinExistence type="predicted"/>